<keyword evidence="2" id="KW-1185">Reference proteome</keyword>
<accession>A0A8T0UAS7</accession>
<reference evidence="1" key="1">
    <citation type="submission" date="2020-05" db="EMBL/GenBank/DDBJ databases">
        <title>WGS assembly of Panicum virgatum.</title>
        <authorList>
            <person name="Lovell J.T."/>
            <person name="Jenkins J."/>
            <person name="Shu S."/>
            <person name="Juenger T.E."/>
            <person name="Schmutz J."/>
        </authorList>
    </citation>
    <scope>NUCLEOTIDE SEQUENCE</scope>
    <source>
        <strain evidence="1">AP13</strain>
    </source>
</reference>
<evidence type="ECO:0000313" key="1">
    <source>
        <dbReference type="EMBL" id="KAG2618985.1"/>
    </source>
</evidence>
<sequence>MALAVSHCFGRGGGTSCAGQCLRQPRCTPDKCKQLCVSSGFTNILSTTCIKFPSSERCCCRYACRETPPVLAG</sequence>
<dbReference type="AlphaFoldDB" id="A0A8T0UAS7"/>
<gene>
    <name evidence="1" type="ORF">PVAP13_3NG140726</name>
</gene>
<comment type="caution">
    <text evidence="1">The sequence shown here is derived from an EMBL/GenBank/DDBJ whole genome shotgun (WGS) entry which is preliminary data.</text>
</comment>
<evidence type="ECO:0000313" key="2">
    <source>
        <dbReference type="Proteomes" id="UP000823388"/>
    </source>
</evidence>
<name>A0A8T0UAS7_PANVG</name>
<proteinExistence type="predicted"/>
<dbReference type="EMBL" id="CM029042">
    <property type="protein sequence ID" value="KAG2618985.1"/>
    <property type="molecule type" value="Genomic_DNA"/>
</dbReference>
<protein>
    <submittedName>
        <fullName evidence="1">Uncharacterized protein</fullName>
    </submittedName>
</protein>
<dbReference type="Proteomes" id="UP000823388">
    <property type="component" value="Chromosome 3N"/>
</dbReference>
<organism evidence="1 2">
    <name type="scientific">Panicum virgatum</name>
    <name type="common">Blackwell switchgrass</name>
    <dbReference type="NCBI Taxonomy" id="38727"/>
    <lineage>
        <taxon>Eukaryota</taxon>
        <taxon>Viridiplantae</taxon>
        <taxon>Streptophyta</taxon>
        <taxon>Embryophyta</taxon>
        <taxon>Tracheophyta</taxon>
        <taxon>Spermatophyta</taxon>
        <taxon>Magnoliopsida</taxon>
        <taxon>Liliopsida</taxon>
        <taxon>Poales</taxon>
        <taxon>Poaceae</taxon>
        <taxon>PACMAD clade</taxon>
        <taxon>Panicoideae</taxon>
        <taxon>Panicodae</taxon>
        <taxon>Paniceae</taxon>
        <taxon>Panicinae</taxon>
        <taxon>Panicum</taxon>
        <taxon>Panicum sect. Hiantes</taxon>
    </lineage>
</organism>